<reference evidence="14" key="1">
    <citation type="submission" date="2016-10" db="EMBL/GenBank/DDBJ databases">
        <authorList>
            <person name="Varghese N."/>
            <person name="Submissions S."/>
        </authorList>
    </citation>
    <scope>NUCLEOTIDE SEQUENCE [LARGE SCALE GENOMIC DNA]</scope>
    <source>
        <strain evidence="14">JCM 2783</strain>
    </source>
</reference>
<dbReference type="Gene3D" id="3.55.40.10">
    <property type="entry name" value="minor pseudopilin epsh domain"/>
    <property type="match status" value="1"/>
</dbReference>
<dbReference type="NCBIfam" id="TIGR02532">
    <property type="entry name" value="IV_pilin_GFxxxE"/>
    <property type="match status" value="1"/>
</dbReference>
<dbReference type="PROSITE" id="PS00409">
    <property type="entry name" value="PROKAR_NTER_METHYL"/>
    <property type="match status" value="1"/>
</dbReference>
<comment type="subcellular location">
    <subcellularLocation>
        <location evidence="1">Cell inner membrane</location>
        <topology evidence="1">Single-pass membrane protein</topology>
    </subcellularLocation>
</comment>
<comment type="similarity">
    <text evidence="9">Belongs to the GSP H family.</text>
</comment>
<dbReference type="InterPro" id="IPR012902">
    <property type="entry name" value="N_methyl_site"/>
</dbReference>
<dbReference type="EMBL" id="FOMO01000001">
    <property type="protein sequence ID" value="SFD32082.1"/>
    <property type="molecule type" value="Genomic_DNA"/>
</dbReference>
<keyword evidence="3" id="KW-1003">Cell membrane</keyword>
<evidence type="ECO:0000256" key="9">
    <source>
        <dbReference type="ARBA" id="ARBA00025772"/>
    </source>
</evidence>
<evidence type="ECO:0000313" key="14">
    <source>
        <dbReference type="Proteomes" id="UP000243950"/>
    </source>
</evidence>
<evidence type="ECO:0000259" key="12">
    <source>
        <dbReference type="Pfam" id="PF12019"/>
    </source>
</evidence>
<sequence>MNRDQHQGFTLVELLIALALMGTLLALALPSFGRFQENKRVLISRDLLTSHVQQTRVSAINSGRPHQLCGSSDGEKCDGDWGSYWLITTVGKTPSVLRQQAAPSSSICRTAFGGTGIRFHPNGTSGTSNGKLTICNTDGPHHVLTLNRQGRLKVEESHNSGCC</sequence>
<dbReference type="InterPro" id="IPR045584">
    <property type="entry name" value="Pilin-like"/>
</dbReference>
<evidence type="ECO:0000313" key="13">
    <source>
        <dbReference type="EMBL" id="SFD32082.1"/>
    </source>
</evidence>
<evidence type="ECO:0000256" key="4">
    <source>
        <dbReference type="ARBA" id="ARBA00022481"/>
    </source>
</evidence>
<dbReference type="GO" id="GO:0015627">
    <property type="term" value="C:type II protein secretion system complex"/>
    <property type="evidence" value="ECO:0007669"/>
    <property type="project" value="InterPro"/>
</dbReference>
<evidence type="ECO:0000256" key="2">
    <source>
        <dbReference type="ARBA" id="ARBA00021549"/>
    </source>
</evidence>
<accession>A0A1I1RCX7</accession>
<feature type="transmembrane region" description="Helical" evidence="11">
    <location>
        <begin position="12"/>
        <end position="32"/>
    </location>
</feature>
<feature type="domain" description="General secretion pathway GspH" evidence="12">
    <location>
        <begin position="48"/>
        <end position="150"/>
    </location>
</feature>
<organism evidence="13 14">
    <name type="scientific">Pseudomonas straminea</name>
    <dbReference type="NCBI Taxonomy" id="47882"/>
    <lineage>
        <taxon>Bacteria</taxon>
        <taxon>Pseudomonadati</taxon>
        <taxon>Pseudomonadota</taxon>
        <taxon>Gammaproteobacteria</taxon>
        <taxon>Pseudomonadales</taxon>
        <taxon>Pseudomonadaceae</taxon>
        <taxon>Phytopseudomonas</taxon>
    </lineage>
</organism>
<dbReference type="AlphaFoldDB" id="A0A1I1RCX7"/>
<dbReference type="SUPFAM" id="SSF54523">
    <property type="entry name" value="Pili subunits"/>
    <property type="match status" value="1"/>
</dbReference>
<dbReference type="RefSeq" id="WP_093501174.1">
    <property type="nucleotide sequence ID" value="NZ_BSSG01000001.1"/>
</dbReference>
<keyword evidence="14" id="KW-1185">Reference proteome</keyword>
<dbReference type="InterPro" id="IPR022346">
    <property type="entry name" value="T2SS_GspH"/>
</dbReference>
<keyword evidence="7 11" id="KW-1133">Transmembrane helix</keyword>
<evidence type="ECO:0000256" key="1">
    <source>
        <dbReference type="ARBA" id="ARBA00004377"/>
    </source>
</evidence>
<dbReference type="Pfam" id="PF12019">
    <property type="entry name" value="GspH"/>
    <property type="match status" value="1"/>
</dbReference>
<evidence type="ECO:0000256" key="7">
    <source>
        <dbReference type="ARBA" id="ARBA00022989"/>
    </source>
</evidence>
<keyword evidence="8 11" id="KW-0472">Membrane</keyword>
<evidence type="ECO:0000256" key="11">
    <source>
        <dbReference type="SAM" id="Phobius"/>
    </source>
</evidence>
<protein>
    <recommendedName>
        <fullName evidence="2">Type II secretion system protein H</fullName>
    </recommendedName>
    <alternativeName>
        <fullName evidence="10">General secretion pathway protein H</fullName>
    </alternativeName>
</protein>
<evidence type="ECO:0000256" key="3">
    <source>
        <dbReference type="ARBA" id="ARBA00022475"/>
    </source>
</evidence>
<name>A0A1I1RCX7_PSEOC</name>
<evidence type="ECO:0000256" key="5">
    <source>
        <dbReference type="ARBA" id="ARBA00022519"/>
    </source>
</evidence>
<keyword evidence="5" id="KW-0997">Cell inner membrane</keyword>
<evidence type="ECO:0000256" key="6">
    <source>
        <dbReference type="ARBA" id="ARBA00022692"/>
    </source>
</evidence>
<keyword evidence="4" id="KW-0488">Methylation</keyword>
<dbReference type="Pfam" id="PF07963">
    <property type="entry name" value="N_methyl"/>
    <property type="match status" value="1"/>
</dbReference>
<keyword evidence="6 11" id="KW-0812">Transmembrane</keyword>
<evidence type="ECO:0000256" key="8">
    <source>
        <dbReference type="ARBA" id="ARBA00023136"/>
    </source>
</evidence>
<dbReference type="GO" id="GO:0005886">
    <property type="term" value="C:plasma membrane"/>
    <property type="evidence" value="ECO:0007669"/>
    <property type="project" value="UniProtKB-SubCell"/>
</dbReference>
<proteinExistence type="inferred from homology"/>
<gene>
    <name evidence="13" type="ORF">SAMN05216372_10191</name>
</gene>
<dbReference type="GO" id="GO:0015628">
    <property type="term" value="P:protein secretion by the type II secretion system"/>
    <property type="evidence" value="ECO:0007669"/>
    <property type="project" value="InterPro"/>
</dbReference>
<evidence type="ECO:0000256" key="10">
    <source>
        <dbReference type="ARBA" id="ARBA00030775"/>
    </source>
</evidence>
<dbReference type="Proteomes" id="UP000243950">
    <property type="component" value="Unassembled WGS sequence"/>
</dbReference>